<dbReference type="RefSeq" id="WP_229212623.1">
    <property type="nucleotide sequence ID" value="NZ_FNAN01000004.1"/>
</dbReference>
<gene>
    <name evidence="1" type="ORF">SAMN04487996_104387</name>
</gene>
<accession>A0A1G7C3A6</accession>
<proteinExistence type="predicted"/>
<dbReference type="STRING" id="659014.SAMN04487996_104387"/>
<protein>
    <submittedName>
        <fullName evidence="1">Uncharacterized protein</fullName>
    </submittedName>
</protein>
<sequence length="148" mass="17293">MLSPETIEQLRQWMETHCYSDHHYAIGERIVHEGYGLRQSGGMYIWYYTERGSKDILKTFEVEKDAVAYAMQIIENDRFASSHLIGLVQNQAEEEALLHELATRNIDFWKDSIPYGGPNDRRTRVFVRGCDVLKVADLREKFGYQRSS</sequence>
<keyword evidence="2" id="KW-1185">Reference proteome</keyword>
<evidence type="ECO:0000313" key="2">
    <source>
        <dbReference type="Proteomes" id="UP000198748"/>
    </source>
</evidence>
<organism evidence="1 2">
    <name type="scientific">Dyadobacter soli</name>
    <dbReference type="NCBI Taxonomy" id="659014"/>
    <lineage>
        <taxon>Bacteria</taxon>
        <taxon>Pseudomonadati</taxon>
        <taxon>Bacteroidota</taxon>
        <taxon>Cytophagia</taxon>
        <taxon>Cytophagales</taxon>
        <taxon>Spirosomataceae</taxon>
        <taxon>Dyadobacter</taxon>
    </lineage>
</organism>
<dbReference type="EMBL" id="FNAN01000004">
    <property type="protein sequence ID" value="SDE33791.1"/>
    <property type="molecule type" value="Genomic_DNA"/>
</dbReference>
<evidence type="ECO:0000313" key="1">
    <source>
        <dbReference type="EMBL" id="SDE33791.1"/>
    </source>
</evidence>
<reference evidence="2" key="1">
    <citation type="submission" date="2016-10" db="EMBL/GenBank/DDBJ databases">
        <authorList>
            <person name="Varghese N."/>
            <person name="Submissions S."/>
        </authorList>
    </citation>
    <scope>NUCLEOTIDE SEQUENCE [LARGE SCALE GENOMIC DNA]</scope>
    <source>
        <strain evidence="2">DSM 25329</strain>
    </source>
</reference>
<name>A0A1G7C3A6_9BACT</name>
<dbReference type="Proteomes" id="UP000198748">
    <property type="component" value="Unassembled WGS sequence"/>
</dbReference>
<dbReference type="AlphaFoldDB" id="A0A1G7C3A6"/>